<evidence type="ECO:0000313" key="11">
    <source>
        <dbReference type="EMBL" id="SCU87402.1"/>
    </source>
</evidence>
<dbReference type="AlphaFoldDB" id="A0A1G4JBD9"/>
<evidence type="ECO:0000256" key="7">
    <source>
        <dbReference type="ARBA" id="ARBA00023136"/>
    </source>
</evidence>
<proteinExistence type="inferred from homology"/>
<keyword evidence="5" id="KW-0931">ER-Golgi transport</keyword>
<keyword evidence="3 8" id="KW-0812">Transmembrane</keyword>
<dbReference type="Pfam" id="PF01105">
    <property type="entry name" value="EMP24_GP25L"/>
    <property type="match status" value="1"/>
</dbReference>
<name>A0A1G4JBD9_9SACH</name>
<keyword evidence="7 9" id="KW-0472">Membrane</keyword>
<evidence type="ECO:0000256" key="8">
    <source>
        <dbReference type="RuleBase" id="RU003827"/>
    </source>
</evidence>
<dbReference type="GO" id="GO:0005737">
    <property type="term" value="C:cytoplasm"/>
    <property type="evidence" value="ECO:0007669"/>
    <property type="project" value="GOC"/>
</dbReference>
<organism evidence="11 12">
    <name type="scientific">Lachancea mirantina</name>
    <dbReference type="NCBI Taxonomy" id="1230905"/>
    <lineage>
        <taxon>Eukaryota</taxon>
        <taxon>Fungi</taxon>
        <taxon>Dikarya</taxon>
        <taxon>Ascomycota</taxon>
        <taxon>Saccharomycotina</taxon>
        <taxon>Saccharomycetes</taxon>
        <taxon>Saccharomycetales</taxon>
        <taxon>Saccharomycetaceae</taxon>
        <taxon>Lachancea</taxon>
    </lineage>
</organism>
<dbReference type="Proteomes" id="UP000191024">
    <property type="component" value="Chromosome D"/>
</dbReference>
<dbReference type="GO" id="GO:0016020">
    <property type="term" value="C:membrane"/>
    <property type="evidence" value="ECO:0007669"/>
    <property type="project" value="UniProtKB-SubCell"/>
</dbReference>
<keyword evidence="12" id="KW-1185">Reference proteome</keyword>
<dbReference type="OrthoDB" id="3427at2759"/>
<evidence type="ECO:0000256" key="6">
    <source>
        <dbReference type="ARBA" id="ARBA00022989"/>
    </source>
</evidence>
<keyword evidence="4" id="KW-0732">Signal</keyword>
<evidence type="ECO:0000256" key="9">
    <source>
        <dbReference type="SAM" id="Phobius"/>
    </source>
</evidence>
<reference evidence="11 12" key="1">
    <citation type="submission" date="2016-03" db="EMBL/GenBank/DDBJ databases">
        <authorList>
            <person name="Devillers H."/>
        </authorList>
    </citation>
    <scope>NUCLEOTIDE SEQUENCE [LARGE SCALE GENOMIC DNA]</scope>
    <source>
        <strain evidence="11">CBS 11717</strain>
    </source>
</reference>
<dbReference type="STRING" id="1230905.A0A1G4JBD9"/>
<keyword evidence="6 9" id="KW-1133">Transmembrane helix</keyword>
<comment type="subcellular location">
    <subcellularLocation>
        <location evidence="1 8">Membrane</location>
        <topology evidence="1 8">Single-pass type I membrane protein</topology>
    </subcellularLocation>
</comment>
<feature type="domain" description="GOLD" evidence="10">
    <location>
        <begin position="52"/>
        <end position="151"/>
    </location>
</feature>
<evidence type="ECO:0000313" key="12">
    <source>
        <dbReference type="Proteomes" id="UP000191024"/>
    </source>
</evidence>
<accession>A0A1G4JBD9</accession>
<sequence length="239" mass="27210">MYAKVFLSTDQNQTSKPKKTMRSITSAIGLLSLLVLFPCINAFYFYSNGGERKCFYKELSKNTLLQGVYSVQQWDEGLGAYRTANGNEISVVIDVEEAFDDNHRVVHQKGLAEGDFTFTALDTGEHKICIQPQASGWLAKVKTKVDLEFEVGSDSKLDSKRKKTVQTLQNKIQVLSEKVEKIREEQTLVREREANFRNASESANSRAMWWTIIQTIVLGGTCAWQLRHLRSFFVKQKVL</sequence>
<comment type="similarity">
    <text evidence="2 8">Belongs to the EMP24/GP25L family.</text>
</comment>
<protein>
    <submittedName>
        <fullName evidence="11">LAMI_0D05952g1_1</fullName>
    </submittedName>
</protein>
<dbReference type="PANTHER" id="PTHR22811">
    <property type="entry name" value="TRANSMEMBRANE EMP24 DOMAIN-CONTAINING PROTEIN"/>
    <property type="match status" value="1"/>
</dbReference>
<dbReference type="GO" id="GO:0006888">
    <property type="term" value="P:endoplasmic reticulum to Golgi vesicle-mediated transport"/>
    <property type="evidence" value="ECO:0007669"/>
    <property type="project" value="UniProtKB-ARBA"/>
</dbReference>
<evidence type="ECO:0000256" key="4">
    <source>
        <dbReference type="ARBA" id="ARBA00022729"/>
    </source>
</evidence>
<evidence type="ECO:0000259" key="10">
    <source>
        <dbReference type="PROSITE" id="PS50866"/>
    </source>
</evidence>
<keyword evidence="5" id="KW-0813">Transport</keyword>
<dbReference type="EMBL" id="LT598463">
    <property type="protein sequence ID" value="SCU87402.1"/>
    <property type="molecule type" value="Genomic_DNA"/>
</dbReference>
<feature type="transmembrane region" description="Helical" evidence="9">
    <location>
        <begin position="24"/>
        <end position="46"/>
    </location>
</feature>
<evidence type="ECO:0000256" key="1">
    <source>
        <dbReference type="ARBA" id="ARBA00004479"/>
    </source>
</evidence>
<dbReference type="InterPro" id="IPR009038">
    <property type="entry name" value="GOLD_dom"/>
</dbReference>
<evidence type="ECO:0000256" key="5">
    <source>
        <dbReference type="ARBA" id="ARBA00022892"/>
    </source>
</evidence>
<gene>
    <name evidence="11" type="ORF">LAMI_0D05952G</name>
</gene>
<dbReference type="PROSITE" id="PS50866">
    <property type="entry name" value="GOLD"/>
    <property type="match status" value="1"/>
</dbReference>
<evidence type="ECO:0000256" key="3">
    <source>
        <dbReference type="ARBA" id="ARBA00022692"/>
    </source>
</evidence>
<dbReference type="SMART" id="SM01190">
    <property type="entry name" value="EMP24_GP25L"/>
    <property type="match status" value="1"/>
</dbReference>
<dbReference type="InterPro" id="IPR015720">
    <property type="entry name" value="Emp24-like"/>
</dbReference>
<evidence type="ECO:0000256" key="2">
    <source>
        <dbReference type="ARBA" id="ARBA00007104"/>
    </source>
</evidence>